<evidence type="ECO:0008006" key="4">
    <source>
        <dbReference type="Google" id="ProtNLM"/>
    </source>
</evidence>
<evidence type="ECO:0000313" key="3">
    <source>
        <dbReference type="Proteomes" id="UP000823941"/>
    </source>
</evidence>
<reference evidence="2 3" key="1">
    <citation type="submission" date="2021-06" db="EMBL/GenBank/DDBJ databases">
        <title>A haploid diamondback moth (Plutella xylostella L.) genome assembly resolves 31 chromosomes and identifies a diamide resistance mutation.</title>
        <authorList>
            <person name="Ward C.M."/>
            <person name="Perry K.D."/>
            <person name="Baker G."/>
            <person name="Powis K."/>
            <person name="Heckel D.G."/>
            <person name="Baxter S.W."/>
        </authorList>
    </citation>
    <scope>NUCLEOTIDE SEQUENCE [LARGE SCALE GENOMIC DNA]</scope>
    <source>
        <strain evidence="2 3">LV</strain>
        <tissue evidence="2">Single pupa</tissue>
    </source>
</reference>
<keyword evidence="1" id="KW-0732">Signal</keyword>
<name>A0ABQ7PRV2_PLUXY</name>
<proteinExistence type="predicted"/>
<feature type="chain" id="PRO_5045907585" description="Secreted protein" evidence="1">
    <location>
        <begin position="24"/>
        <end position="99"/>
    </location>
</feature>
<accession>A0ABQ7PRV2</accession>
<dbReference type="Proteomes" id="UP000823941">
    <property type="component" value="Chromosome 30"/>
</dbReference>
<keyword evidence="3" id="KW-1185">Reference proteome</keyword>
<sequence length="99" mass="11396">MTAGTFTHFLLGLCAWYLPCTRCSLYCSHRMQISRLSPQSYAILVRDLMISAGSSHNKKEISELDSRETEAYVQHQQCDHGFMTTRRHFNTPPQNVDTK</sequence>
<evidence type="ECO:0000313" key="2">
    <source>
        <dbReference type="EMBL" id="KAG7295716.1"/>
    </source>
</evidence>
<feature type="signal peptide" evidence="1">
    <location>
        <begin position="1"/>
        <end position="23"/>
    </location>
</feature>
<comment type="caution">
    <text evidence="2">The sequence shown here is derived from an EMBL/GenBank/DDBJ whole genome shotgun (WGS) entry which is preliminary data.</text>
</comment>
<dbReference type="EMBL" id="JAHIBW010000030">
    <property type="protein sequence ID" value="KAG7295716.1"/>
    <property type="molecule type" value="Genomic_DNA"/>
</dbReference>
<gene>
    <name evidence="2" type="ORF">JYU34_022012</name>
</gene>
<protein>
    <recommendedName>
        <fullName evidence="4">Secreted protein</fullName>
    </recommendedName>
</protein>
<organism evidence="2 3">
    <name type="scientific">Plutella xylostella</name>
    <name type="common">Diamondback moth</name>
    <name type="synonym">Plutella maculipennis</name>
    <dbReference type="NCBI Taxonomy" id="51655"/>
    <lineage>
        <taxon>Eukaryota</taxon>
        <taxon>Metazoa</taxon>
        <taxon>Ecdysozoa</taxon>
        <taxon>Arthropoda</taxon>
        <taxon>Hexapoda</taxon>
        <taxon>Insecta</taxon>
        <taxon>Pterygota</taxon>
        <taxon>Neoptera</taxon>
        <taxon>Endopterygota</taxon>
        <taxon>Lepidoptera</taxon>
        <taxon>Glossata</taxon>
        <taxon>Ditrysia</taxon>
        <taxon>Yponomeutoidea</taxon>
        <taxon>Plutellidae</taxon>
        <taxon>Plutella</taxon>
    </lineage>
</organism>
<evidence type="ECO:0000256" key="1">
    <source>
        <dbReference type="SAM" id="SignalP"/>
    </source>
</evidence>